<keyword evidence="1" id="KW-0051">Antiviral defense</keyword>
<sequence length="529" mass="57004">MTDRVGRPLEVRLRVRGWLRTKTPLHVGGIAVDPAEALPVAVDGQGRVYVPGTSLAGALRAWMRGAADDALNELWGFIDDTDPDRGHASRVVVRDGVIAASTATDADGLPADPIDPSTLESRPGVGIDRVTGTAASEILYARTIVPPGAYLRFELDIETTDADRQRDRARLHTLIAALAAAEIRLGAATGRGLGVVELLPSPLSVQEHDFTSPDGLFALLRGESAPVTPTETPSADPELPPRRETLTIRVEWRPAAPVMVRAGQEGASIGALPLTTRRLGRDALVLTLSGSSIKGALRSHAEFIERTVRGVDARIAEPTGSARHHSEAFRDQLDELDAVKALFGTARTSSTGDDTHPWGAGALLADDCTSRTEVPSELWDALTLGTDDAASDPTERPRLPDSVRDRLAERGMDQADHVAIDRWTGGAAHGRLFSVLEPHGVKWEPIRLTIDLTRLGRYRETALALVLLVLRDLRQHRLPLGGMVNRGFGDVIVESITFTGWRWDGATLDEVLTDPALQQAWTAYLESAA</sequence>
<evidence type="ECO:0000256" key="2">
    <source>
        <dbReference type="ARBA" id="ARBA00093789"/>
    </source>
</evidence>
<feature type="domain" description="CRISPR type III-associated protein" evidence="3">
    <location>
        <begin position="19"/>
        <end position="197"/>
    </location>
</feature>
<evidence type="ECO:0000313" key="5">
    <source>
        <dbReference type="Proteomes" id="UP001165124"/>
    </source>
</evidence>
<reference evidence="4" key="1">
    <citation type="submission" date="2023-02" db="EMBL/GenBank/DDBJ databases">
        <title>Actinomadura rubrobrunea NBRC 14622.</title>
        <authorList>
            <person name="Ichikawa N."/>
            <person name="Sato H."/>
            <person name="Tonouchi N."/>
        </authorList>
    </citation>
    <scope>NUCLEOTIDE SEQUENCE</scope>
    <source>
        <strain evidence="4">NBRC 14622</strain>
    </source>
</reference>
<dbReference type="Proteomes" id="UP001165124">
    <property type="component" value="Unassembled WGS sequence"/>
</dbReference>
<comment type="caution">
    <text evidence="4">The sequence shown here is derived from an EMBL/GenBank/DDBJ whole genome shotgun (WGS) entry which is preliminary data.</text>
</comment>
<evidence type="ECO:0000313" key="4">
    <source>
        <dbReference type="EMBL" id="GLW64300.1"/>
    </source>
</evidence>
<dbReference type="InterPro" id="IPR052216">
    <property type="entry name" value="CRISPR_Csm3_endoribonuclease"/>
</dbReference>
<protein>
    <recommendedName>
        <fullName evidence="3">CRISPR type III-associated protein domain-containing protein</fullName>
    </recommendedName>
</protein>
<dbReference type="RefSeq" id="WP_067908829.1">
    <property type="nucleotide sequence ID" value="NZ_BSRZ01000005.1"/>
</dbReference>
<dbReference type="InterPro" id="IPR005537">
    <property type="entry name" value="RAMP_III_fam"/>
</dbReference>
<dbReference type="AlphaFoldDB" id="A0A9W6PTQ3"/>
<accession>A0A9W6PTQ3</accession>
<dbReference type="PANTHER" id="PTHR35579:SF6">
    <property type="entry name" value="DUF324 DOMAIN-CONTAINING PROTEIN"/>
    <property type="match status" value="1"/>
</dbReference>
<dbReference type="CDD" id="cd09726">
    <property type="entry name" value="RAMP_I_III"/>
    <property type="match status" value="1"/>
</dbReference>
<gene>
    <name evidence="4" type="ORF">Arub01_25440</name>
</gene>
<organism evidence="4 5">
    <name type="scientific">Actinomadura rubrobrunea</name>
    <dbReference type="NCBI Taxonomy" id="115335"/>
    <lineage>
        <taxon>Bacteria</taxon>
        <taxon>Bacillati</taxon>
        <taxon>Actinomycetota</taxon>
        <taxon>Actinomycetes</taxon>
        <taxon>Streptosporangiales</taxon>
        <taxon>Thermomonosporaceae</taxon>
        <taxon>Actinomadura</taxon>
    </lineage>
</organism>
<dbReference type="EMBL" id="BSRZ01000005">
    <property type="protein sequence ID" value="GLW64300.1"/>
    <property type="molecule type" value="Genomic_DNA"/>
</dbReference>
<name>A0A9W6PTQ3_9ACTN</name>
<keyword evidence="5" id="KW-1185">Reference proteome</keyword>
<dbReference type="Pfam" id="PF03787">
    <property type="entry name" value="RAMPs"/>
    <property type="match status" value="2"/>
</dbReference>
<dbReference type="PANTHER" id="PTHR35579">
    <property type="entry name" value="CRISPR SYSTEM CMS ENDORIBONUCLEASE CSM3"/>
    <property type="match status" value="1"/>
</dbReference>
<dbReference type="GO" id="GO:0051607">
    <property type="term" value="P:defense response to virus"/>
    <property type="evidence" value="ECO:0007669"/>
    <property type="project" value="UniProtKB-KW"/>
</dbReference>
<comment type="subunit">
    <text evidence="2">Part of the Csm effector complex that includes Cas10, Csm2, Csm3, Csm4 and Csm5.</text>
</comment>
<evidence type="ECO:0000256" key="1">
    <source>
        <dbReference type="ARBA" id="ARBA00023118"/>
    </source>
</evidence>
<proteinExistence type="predicted"/>
<feature type="domain" description="CRISPR type III-associated protein" evidence="3">
    <location>
        <begin position="288"/>
        <end position="489"/>
    </location>
</feature>
<evidence type="ECO:0000259" key="3">
    <source>
        <dbReference type="Pfam" id="PF03787"/>
    </source>
</evidence>